<sequence length="483" mass="53960">MYETPRVIFAILLTLLWLLWCVGLYVRHRRTRPKLNKAASTLIAYASQSGAAAALATQKAQQLGSSDKVNLLPLDRVCQQILRTTKQAHFVVSTYGNGEPPDNGQRFYHAIQSKKLAVDLSHMRYSVTALGDSNYAHFCAFGHNLHRSLAKLGAQSESEVVELDSQKSTPVQSEHATTEYFSWRLVERTRLNPNSLNAPLFLLTFNSETEIPKWRAGDVVSVQPCNSEKHIGSWLEKHQVNGDVTLNKGDKAISLKQHLRSHELPNQPPEGDLTHWLKTLSPLPHRDYSIASAQHENQLKLIVRLQTHANGQPGIGSGWLTQFSEINDITRGKVRANSRCHIDNATRPLLLIGAGSGLAGLRAQLAERSLMNNAGKVWVIYGERHPVTDTMLNNELMGWRNQGVITDIDFAYSQHPESPKYVQDVLQANNKKLKAMIHQGADIYICGNKTGMGDSVHQAFIKFLGQDNVSALLANGRYRRDLY</sequence>
<feature type="domain" description="Flavodoxin-like" evidence="6">
    <location>
        <begin position="41"/>
        <end position="186"/>
    </location>
</feature>
<dbReference type="eggNOG" id="COG0369">
    <property type="taxonomic scope" value="Bacteria"/>
</dbReference>
<dbReference type="SUPFAM" id="SSF63380">
    <property type="entry name" value="Riboflavin synthase domain-like"/>
    <property type="match status" value="1"/>
</dbReference>
<dbReference type="InterPro" id="IPR001433">
    <property type="entry name" value="OxRdtase_FAD/NAD-bd"/>
</dbReference>
<dbReference type="InterPro" id="IPR039261">
    <property type="entry name" value="FNR_nucleotide-bd"/>
</dbReference>
<name>K6XQD5_9ALTE</name>
<proteinExistence type="predicted"/>
<feature type="transmembrane region" description="Helical" evidence="5">
    <location>
        <begin position="6"/>
        <end position="26"/>
    </location>
</feature>
<dbReference type="PRINTS" id="PR00369">
    <property type="entry name" value="FLAVODOXIN"/>
</dbReference>
<dbReference type="PROSITE" id="PS50902">
    <property type="entry name" value="FLAVODOXIN_LIKE"/>
    <property type="match status" value="1"/>
</dbReference>
<accession>K6XQD5</accession>
<keyword evidence="5" id="KW-0812">Transmembrane</keyword>
<dbReference type="InterPro" id="IPR017938">
    <property type="entry name" value="Riboflavin_synthase-like_b-brl"/>
</dbReference>
<dbReference type="PANTHER" id="PTHR19384">
    <property type="entry name" value="NITRIC OXIDE SYNTHASE-RELATED"/>
    <property type="match status" value="1"/>
</dbReference>
<evidence type="ECO:0000313" key="8">
    <source>
        <dbReference type="EMBL" id="GAC13886.1"/>
    </source>
</evidence>
<dbReference type="STRING" id="1127673.GLIP_1245"/>
<dbReference type="AlphaFoldDB" id="K6XQD5"/>
<comment type="caution">
    <text evidence="8">The sequence shown here is derived from an EMBL/GenBank/DDBJ whole genome shotgun (WGS) entry which is preliminary data.</text>
</comment>
<dbReference type="GO" id="GO:0010181">
    <property type="term" value="F:FMN binding"/>
    <property type="evidence" value="ECO:0007669"/>
    <property type="project" value="InterPro"/>
</dbReference>
<gene>
    <name evidence="8" type="primary">cysJ</name>
    <name evidence="8" type="ORF">GLIP_1245</name>
</gene>
<reference evidence="8 9" key="1">
    <citation type="journal article" date="2017" name="Antonie Van Leeuwenhoek">
        <title>Rhizobium rhizosphaerae sp. nov., a novel species isolated from rice rhizosphere.</title>
        <authorList>
            <person name="Zhao J.J."/>
            <person name="Zhang J."/>
            <person name="Zhang R.J."/>
            <person name="Zhang C.W."/>
            <person name="Yin H.Q."/>
            <person name="Zhang X.X."/>
        </authorList>
    </citation>
    <scope>NUCLEOTIDE SEQUENCE [LARGE SCALE GENOMIC DNA]</scope>
    <source>
        <strain evidence="8 9">E3</strain>
    </source>
</reference>
<dbReference type="GO" id="GO:0003958">
    <property type="term" value="F:NADPH-hemoprotein reductase activity"/>
    <property type="evidence" value="ECO:0007669"/>
    <property type="project" value="UniProtKB-EC"/>
</dbReference>
<dbReference type="InterPro" id="IPR017927">
    <property type="entry name" value="FAD-bd_FR_type"/>
</dbReference>
<dbReference type="Gene3D" id="3.40.50.80">
    <property type="entry name" value="Nucleotide-binding domain of ferredoxin-NADP reductase (FNR) module"/>
    <property type="match status" value="1"/>
</dbReference>
<dbReference type="GO" id="GO:0050660">
    <property type="term" value="F:flavin adenine dinucleotide binding"/>
    <property type="evidence" value="ECO:0007669"/>
    <property type="project" value="TreeGrafter"/>
</dbReference>
<dbReference type="Proteomes" id="UP000006334">
    <property type="component" value="Unassembled WGS sequence"/>
</dbReference>
<organism evidence="8 9">
    <name type="scientific">Aliiglaciecola lipolytica E3</name>
    <dbReference type="NCBI Taxonomy" id="1127673"/>
    <lineage>
        <taxon>Bacteria</taxon>
        <taxon>Pseudomonadati</taxon>
        <taxon>Pseudomonadota</taxon>
        <taxon>Gammaproteobacteria</taxon>
        <taxon>Alteromonadales</taxon>
        <taxon>Alteromonadaceae</taxon>
        <taxon>Aliiglaciecola</taxon>
    </lineage>
</organism>
<evidence type="ECO:0000256" key="5">
    <source>
        <dbReference type="SAM" id="Phobius"/>
    </source>
</evidence>
<keyword evidence="5" id="KW-0472">Membrane</keyword>
<dbReference type="PROSITE" id="PS51384">
    <property type="entry name" value="FAD_FR"/>
    <property type="match status" value="1"/>
</dbReference>
<evidence type="ECO:0000313" key="9">
    <source>
        <dbReference type="Proteomes" id="UP000006334"/>
    </source>
</evidence>
<dbReference type="EC" id="1.6.2.4" evidence="4"/>
<dbReference type="InterPro" id="IPR001709">
    <property type="entry name" value="Flavoprot_Pyr_Nucl_cyt_Rdtase"/>
</dbReference>
<dbReference type="PANTHER" id="PTHR19384:SF17">
    <property type="entry name" value="NADPH--CYTOCHROME P450 REDUCTASE"/>
    <property type="match status" value="1"/>
</dbReference>
<evidence type="ECO:0000259" key="7">
    <source>
        <dbReference type="PROSITE" id="PS51384"/>
    </source>
</evidence>
<feature type="domain" description="FAD-binding FR-type" evidence="7">
    <location>
        <begin position="178"/>
        <end position="348"/>
    </location>
</feature>
<dbReference type="SUPFAM" id="SSF52343">
    <property type="entry name" value="Ferredoxin reductase-like, C-terminal NADP-linked domain"/>
    <property type="match status" value="1"/>
</dbReference>
<keyword evidence="5" id="KW-1133">Transmembrane helix</keyword>
<dbReference type="GO" id="GO:0005829">
    <property type="term" value="C:cytosol"/>
    <property type="evidence" value="ECO:0007669"/>
    <property type="project" value="TreeGrafter"/>
</dbReference>
<keyword evidence="1" id="KW-0285">Flavoprotein</keyword>
<dbReference type="SUPFAM" id="SSF52218">
    <property type="entry name" value="Flavoproteins"/>
    <property type="match status" value="1"/>
</dbReference>
<dbReference type="Pfam" id="PF00258">
    <property type="entry name" value="Flavodoxin_1"/>
    <property type="match status" value="1"/>
</dbReference>
<keyword evidence="2" id="KW-0288">FMN</keyword>
<dbReference type="InterPro" id="IPR029039">
    <property type="entry name" value="Flavoprotein-like_sf"/>
</dbReference>
<protein>
    <recommendedName>
        <fullName evidence="4">NADPH--hemoprotein reductase</fullName>
        <ecNumber evidence="4">1.6.2.4</ecNumber>
    </recommendedName>
</protein>
<dbReference type="RefSeq" id="WP_008843703.1">
    <property type="nucleotide sequence ID" value="NZ_BAEN01000023.1"/>
</dbReference>
<evidence type="ECO:0000256" key="1">
    <source>
        <dbReference type="ARBA" id="ARBA00022630"/>
    </source>
</evidence>
<keyword evidence="8" id="KW-0560">Oxidoreductase</keyword>
<dbReference type="Pfam" id="PF00175">
    <property type="entry name" value="NAD_binding_1"/>
    <property type="match status" value="1"/>
</dbReference>
<keyword evidence="9" id="KW-1185">Reference proteome</keyword>
<evidence type="ECO:0000256" key="3">
    <source>
        <dbReference type="ARBA" id="ARBA00022982"/>
    </source>
</evidence>
<dbReference type="OrthoDB" id="9816402at2"/>
<keyword evidence="3" id="KW-0813">Transport</keyword>
<dbReference type="InterPro" id="IPR001094">
    <property type="entry name" value="Flavdoxin-like"/>
</dbReference>
<dbReference type="InterPro" id="IPR008254">
    <property type="entry name" value="Flavodoxin/NO_synth"/>
</dbReference>
<dbReference type="Gene3D" id="3.40.50.360">
    <property type="match status" value="1"/>
</dbReference>
<dbReference type="EMBL" id="BAEN01000023">
    <property type="protein sequence ID" value="GAC13886.1"/>
    <property type="molecule type" value="Genomic_DNA"/>
</dbReference>
<evidence type="ECO:0000256" key="4">
    <source>
        <dbReference type="ARBA" id="ARBA00023797"/>
    </source>
</evidence>
<evidence type="ECO:0000259" key="6">
    <source>
        <dbReference type="PROSITE" id="PS50902"/>
    </source>
</evidence>
<keyword evidence="3" id="KW-0249">Electron transport</keyword>
<dbReference type="PRINTS" id="PR00371">
    <property type="entry name" value="FPNCR"/>
</dbReference>
<evidence type="ECO:0000256" key="2">
    <source>
        <dbReference type="ARBA" id="ARBA00022643"/>
    </source>
</evidence>